<dbReference type="EMBL" id="NEVU01000003">
    <property type="protein sequence ID" value="OZI71564.1"/>
    <property type="molecule type" value="Genomic_DNA"/>
</dbReference>
<dbReference type="InterPro" id="IPR016161">
    <property type="entry name" value="Ald_DH/histidinol_DH"/>
</dbReference>
<dbReference type="OrthoDB" id="6187633at2"/>
<dbReference type="PANTHER" id="PTHR11699">
    <property type="entry name" value="ALDEHYDE DEHYDROGENASE-RELATED"/>
    <property type="match status" value="1"/>
</dbReference>
<feature type="domain" description="Aldehyde dehydrogenase" evidence="5">
    <location>
        <begin position="13"/>
        <end position="473"/>
    </location>
</feature>
<dbReference type="Proteomes" id="UP000216429">
    <property type="component" value="Unassembled WGS sequence"/>
</dbReference>
<evidence type="ECO:0000256" key="1">
    <source>
        <dbReference type="ARBA" id="ARBA00009986"/>
    </source>
</evidence>
<dbReference type="InterPro" id="IPR016162">
    <property type="entry name" value="Ald_DH_N"/>
</dbReference>
<feature type="active site" evidence="3">
    <location>
        <position position="248"/>
    </location>
</feature>
<dbReference type="InterPro" id="IPR016163">
    <property type="entry name" value="Ald_DH_C"/>
</dbReference>
<reference evidence="7" key="1">
    <citation type="submission" date="2017-05" db="EMBL/GenBank/DDBJ databases">
        <title>Complete and WGS of Bordetella genogroups.</title>
        <authorList>
            <person name="Spilker T."/>
            <person name="Lipuma J."/>
        </authorList>
    </citation>
    <scope>NUCLEOTIDE SEQUENCE [LARGE SCALE GENOMIC DNA]</scope>
    <source>
        <strain evidence="7">AU6712</strain>
    </source>
</reference>
<evidence type="ECO:0000256" key="2">
    <source>
        <dbReference type="ARBA" id="ARBA00023002"/>
    </source>
</evidence>
<dbReference type="PROSITE" id="PS00687">
    <property type="entry name" value="ALDEHYDE_DEHYDR_GLU"/>
    <property type="match status" value="1"/>
</dbReference>
<dbReference type="Pfam" id="PF00171">
    <property type="entry name" value="Aldedh"/>
    <property type="match status" value="1"/>
</dbReference>
<dbReference type="GO" id="GO:0016620">
    <property type="term" value="F:oxidoreductase activity, acting on the aldehyde or oxo group of donors, NAD or NADP as acceptor"/>
    <property type="evidence" value="ECO:0007669"/>
    <property type="project" value="InterPro"/>
</dbReference>
<dbReference type="Gene3D" id="3.40.605.10">
    <property type="entry name" value="Aldehyde Dehydrogenase, Chain A, domain 1"/>
    <property type="match status" value="1"/>
</dbReference>
<dbReference type="SUPFAM" id="SSF53720">
    <property type="entry name" value="ALDH-like"/>
    <property type="match status" value="1"/>
</dbReference>
<dbReference type="Gene3D" id="3.40.309.10">
    <property type="entry name" value="Aldehyde Dehydrogenase, Chain A, domain 2"/>
    <property type="match status" value="1"/>
</dbReference>
<gene>
    <name evidence="6" type="ORF">CAL22_17285</name>
</gene>
<dbReference type="FunFam" id="3.40.309.10:FF:000012">
    <property type="entry name" value="Betaine aldehyde dehydrogenase"/>
    <property type="match status" value="1"/>
</dbReference>
<dbReference type="FunFam" id="3.40.605.10:FF:000007">
    <property type="entry name" value="NAD/NADP-dependent betaine aldehyde dehydrogenase"/>
    <property type="match status" value="1"/>
</dbReference>
<evidence type="ECO:0000313" key="7">
    <source>
        <dbReference type="Proteomes" id="UP000216429"/>
    </source>
</evidence>
<name>A0A261VBN6_9BORD</name>
<comment type="similarity">
    <text evidence="1 4">Belongs to the aldehyde dehydrogenase family.</text>
</comment>
<keyword evidence="2 4" id="KW-0560">Oxidoreductase</keyword>
<sequence>MKDRYDHFIHGQWTAPAEGKYFERISPVTEQPLTAIAEGSASDIDRAVQDAQAAYRSWSRLPVETRADHMRAVAAALREQADSLAEIQARETGKALSRSANDVRLTARYFDYYASLAHSLGGETIVGDPSLHTFTVRAPYGVCGNIVPWNSPLQQAARGIAPALIAGNTTVVKPSEETPFSCLELARIAAEAGLPPGVLNVVPGYGRVAGAALVSHPLVRKVTFTGSVATGRSVGAIAAERIIPLSLELGGKSPNLIFEDADLPAAIDAAYAAIMGNAGQICSAGSRLLVQRSVHDQVVRGLIDIAGRERVGDTMAGATMGPLTTRDQYERVKQYLEIARQEGATIACGGGRPQGGPTTGWFIAPTILTNVNRAMRVAQEEIFGPVLSVIPFDSEQEAIDIANDTEYGLAAAVWTRDVGRAHRVSAALEAGQVYVNNYHGGSVETPFGGFKNSGYGREKGAEALAHYTQIKTVIMKVT</sequence>
<accession>A0A261VBN6</accession>
<evidence type="ECO:0000256" key="3">
    <source>
        <dbReference type="PROSITE-ProRule" id="PRU10007"/>
    </source>
</evidence>
<dbReference type="RefSeq" id="WP_094815381.1">
    <property type="nucleotide sequence ID" value="NZ_NEVU01000003.1"/>
</dbReference>
<dbReference type="AlphaFoldDB" id="A0A261VBN6"/>
<evidence type="ECO:0000313" key="6">
    <source>
        <dbReference type="EMBL" id="OZI71564.1"/>
    </source>
</evidence>
<protein>
    <submittedName>
        <fullName evidence="6">Aldehyde dehydrogenase</fullName>
    </submittedName>
</protein>
<keyword evidence="7" id="KW-1185">Reference proteome</keyword>
<proteinExistence type="inferred from homology"/>
<dbReference type="InterPro" id="IPR029510">
    <property type="entry name" value="Ald_DH_CS_GLU"/>
</dbReference>
<comment type="caution">
    <text evidence="6">The sequence shown here is derived from an EMBL/GenBank/DDBJ whole genome shotgun (WGS) entry which is preliminary data.</text>
</comment>
<organism evidence="6 7">
    <name type="scientific">Bordetella genomosp. 12</name>
    <dbReference type="NCBI Taxonomy" id="463035"/>
    <lineage>
        <taxon>Bacteria</taxon>
        <taxon>Pseudomonadati</taxon>
        <taxon>Pseudomonadota</taxon>
        <taxon>Betaproteobacteria</taxon>
        <taxon>Burkholderiales</taxon>
        <taxon>Alcaligenaceae</taxon>
        <taxon>Bordetella</taxon>
    </lineage>
</organism>
<evidence type="ECO:0000256" key="4">
    <source>
        <dbReference type="RuleBase" id="RU003345"/>
    </source>
</evidence>
<dbReference type="InterPro" id="IPR015590">
    <property type="entry name" value="Aldehyde_DH_dom"/>
</dbReference>
<evidence type="ECO:0000259" key="5">
    <source>
        <dbReference type="Pfam" id="PF00171"/>
    </source>
</evidence>